<feature type="compositionally biased region" description="Basic residues" evidence="1">
    <location>
        <begin position="1"/>
        <end position="10"/>
    </location>
</feature>
<proteinExistence type="predicted"/>
<dbReference type="RefSeq" id="XP_041561548.1">
    <property type="nucleotide sequence ID" value="XM_041695860.1"/>
</dbReference>
<dbReference type="KEGG" id="apuu:APUU_70932S"/>
<name>A0A7R7XX61_9EURO</name>
<gene>
    <name evidence="2" type="ORF">APUU_70932S</name>
</gene>
<reference evidence="2" key="1">
    <citation type="submission" date="2021-01" db="EMBL/GenBank/DDBJ databases">
        <authorList>
            <consortium name="Aspergillus puulaauensis MK2 genome sequencing consortium"/>
            <person name="Kazuki M."/>
            <person name="Futagami T."/>
        </authorList>
    </citation>
    <scope>NUCLEOTIDE SEQUENCE</scope>
    <source>
        <strain evidence="2">MK2</strain>
    </source>
</reference>
<sequence length="484" mass="54572">MVKKHKKKKVNQTAMKASSPAVPEEVLKGAPEVPEVPDEELPEIDYNQPSSSKLYGIPEYYVRQVPQLSNKLSAWDSKITLLGIHEDIGHTFVHFLYSGSYETIISPLGRGVDCIAREYRRSVLVYEAARTYDIPDLEALARKYIEHFGKALSFFDILRTIKEVFSKLPEDESWVPLYVKQKLKQSFLIDESIFTDDEFFGILGEDRYFSNTVFKMIIDIYSTRLQLLESPPTHKSSINGHMDMERIGSESPAARHGDDEYPALYEVRKESPSEEASMDDSPPVEPYPVECCPQSEPKDASPEPPSVDDYAPEPTPPEPYPEECAPEDPADKSLYPPAPRSLDYYAEEPAPASEPCPVEDCIPESTPYEPYPEECLPEAPAEWSRSLPRPCSVDDYSDEPVPEPYPVEDYVPEPAPPEPYLEYSQAEPTTEGLPSPPEENLVRTSTAANLMANISLYNDWEALSKKGKVKRRGKLRKMGLPVPT</sequence>
<dbReference type="OrthoDB" id="3594103at2759"/>
<feature type="region of interest" description="Disordered" evidence="1">
    <location>
        <begin position="268"/>
        <end position="440"/>
    </location>
</feature>
<keyword evidence="3" id="KW-1185">Reference proteome</keyword>
<accession>A0A7R7XX61</accession>
<dbReference type="EMBL" id="AP024449">
    <property type="protein sequence ID" value="BCS29362.1"/>
    <property type="molecule type" value="Genomic_DNA"/>
</dbReference>
<evidence type="ECO:0000256" key="1">
    <source>
        <dbReference type="SAM" id="MobiDB-lite"/>
    </source>
</evidence>
<dbReference type="PANTHER" id="PTHR37538">
    <property type="entry name" value="BTB DOMAIN-CONTAINING PROTEIN"/>
    <property type="match status" value="1"/>
</dbReference>
<evidence type="ECO:0000313" key="2">
    <source>
        <dbReference type="EMBL" id="BCS29362.1"/>
    </source>
</evidence>
<organism evidence="2 3">
    <name type="scientific">Aspergillus puulaauensis</name>
    <dbReference type="NCBI Taxonomy" id="1220207"/>
    <lineage>
        <taxon>Eukaryota</taxon>
        <taxon>Fungi</taxon>
        <taxon>Dikarya</taxon>
        <taxon>Ascomycota</taxon>
        <taxon>Pezizomycotina</taxon>
        <taxon>Eurotiomycetes</taxon>
        <taxon>Eurotiomycetidae</taxon>
        <taxon>Eurotiales</taxon>
        <taxon>Aspergillaceae</taxon>
        <taxon>Aspergillus</taxon>
    </lineage>
</organism>
<feature type="region of interest" description="Disordered" evidence="1">
    <location>
        <begin position="1"/>
        <end position="26"/>
    </location>
</feature>
<evidence type="ECO:0000313" key="3">
    <source>
        <dbReference type="Proteomes" id="UP000654913"/>
    </source>
</evidence>
<dbReference type="GeneID" id="64979359"/>
<protein>
    <recommendedName>
        <fullName evidence="4">BTB domain-containing protein</fullName>
    </recommendedName>
</protein>
<reference evidence="2" key="2">
    <citation type="submission" date="2021-02" db="EMBL/GenBank/DDBJ databases">
        <title>Aspergillus puulaauensis MK2 genome sequence.</title>
        <authorList>
            <person name="Futagami T."/>
            <person name="Mori K."/>
            <person name="Kadooka C."/>
            <person name="Tanaka T."/>
        </authorList>
    </citation>
    <scope>NUCLEOTIDE SEQUENCE</scope>
    <source>
        <strain evidence="2">MK2</strain>
    </source>
</reference>
<dbReference type="Proteomes" id="UP000654913">
    <property type="component" value="Chromosome 7"/>
</dbReference>
<evidence type="ECO:0008006" key="4">
    <source>
        <dbReference type="Google" id="ProtNLM"/>
    </source>
</evidence>
<dbReference type="AlphaFoldDB" id="A0A7R7XX61"/>
<dbReference type="PANTHER" id="PTHR37538:SF1">
    <property type="entry name" value="BTB DOMAIN-CONTAINING PROTEIN"/>
    <property type="match status" value="1"/>
</dbReference>